<keyword evidence="2" id="KW-1185">Reference proteome</keyword>
<protein>
    <submittedName>
        <fullName evidence="1">Uncharacterized protein</fullName>
    </submittedName>
</protein>
<gene>
    <name evidence="1" type="ORF">SARC_08721</name>
</gene>
<organism evidence="1 2">
    <name type="scientific">Sphaeroforma arctica JP610</name>
    <dbReference type="NCBI Taxonomy" id="667725"/>
    <lineage>
        <taxon>Eukaryota</taxon>
        <taxon>Ichthyosporea</taxon>
        <taxon>Ichthyophonida</taxon>
        <taxon>Sphaeroforma</taxon>
    </lineage>
</organism>
<name>A0A0L0FQP3_9EUKA</name>
<dbReference type="EMBL" id="KQ242409">
    <property type="protein sequence ID" value="KNC78866.1"/>
    <property type="molecule type" value="Genomic_DNA"/>
</dbReference>
<evidence type="ECO:0000313" key="1">
    <source>
        <dbReference type="EMBL" id="KNC78866.1"/>
    </source>
</evidence>
<dbReference type="AlphaFoldDB" id="A0A0L0FQP3"/>
<reference evidence="1 2" key="1">
    <citation type="submission" date="2011-02" db="EMBL/GenBank/DDBJ databases">
        <title>The Genome Sequence of Sphaeroforma arctica JP610.</title>
        <authorList>
            <consortium name="The Broad Institute Genome Sequencing Platform"/>
            <person name="Russ C."/>
            <person name="Cuomo C."/>
            <person name="Young S.K."/>
            <person name="Zeng Q."/>
            <person name="Gargeya S."/>
            <person name="Alvarado L."/>
            <person name="Berlin A."/>
            <person name="Chapman S.B."/>
            <person name="Chen Z."/>
            <person name="Freedman E."/>
            <person name="Gellesch M."/>
            <person name="Goldberg J."/>
            <person name="Griggs A."/>
            <person name="Gujja S."/>
            <person name="Heilman E."/>
            <person name="Heiman D."/>
            <person name="Howarth C."/>
            <person name="Mehta T."/>
            <person name="Neiman D."/>
            <person name="Pearson M."/>
            <person name="Roberts A."/>
            <person name="Saif S."/>
            <person name="Shea T."/>
            <person name="Shenoy N."/>
            <person name="Sisk P."/>
            <person name="Stolte C."/>
            <person name="Sykes S."/>
            <person name="White J."/>
            <person name="Yandava C."/>
            <person name="Burger G."/>
            <person name="Gray M.W."/>
            <person name="Holland P.W.H."/>
            <person name="King N."/>
            <person name="Lang F.B.F."/>
            <person name="Roger A.J."/>
            <person name="Ruiz-Trillo I."/>
            <person name="Haas B."/>
            <person name="Nusbaum C."/>
            <person name="Birren B."/>
        </authorList>
    </citation>
    <scope>NUCLEOTIDE SEQUENCE [LARGE SCALE GENOMIC DNA]</scope>
    <source>
        <strain evidence="1 2">JP610</strain>
    </source>
</reference>
<proteinExistence type="predicted"/>
<dbReference type="RefSeq" id="XP_014152768.1">
    <property type="nucleotide sequence ID" value="XM_014297293.1"/>
</dbReference>
<accession>A0A0L0FQP3</accession>
<dbReference type="Proteomes" id="UP000054560">
    <property type="component" value="Unassembled WGS sequence"/>
</dbReference>
<evidence type="ECO:0000313" key="2">
    <source>
        <dbReference type="Proteomes" id="UP000054560"/>
    </source>
</evidence>
<dbReference type="GeneID" id="25909225"/>
<feature type="non-terminal residue" evidence="1">
    <location>
        <position position="97"/>
    </location>
</feature>
<sequence length="97" mass="10698">MFLASRYSLSYTLNAYQDQLEQSSLGSRIPVSFWEAGTADLVFEVSQFELDGAIDLSAMLQVPEHLALSSLRTHKVGAATIRMSDVPVLKPHQSAKE</sequence>